<evidence type="ECO:0000259" key="2">
    <source>
        <dbReference type="Pfam" id="PF12697"/>
    </source>
</evidence>
<proteinExistence type="predicted"/>
<dbReference type="GO" id="GO:0016787">
    <property type="term" value="F:hydrolase activity"/>
    <property type="evidence" value="ECO:0007669"/>
    <property type="project" value="UniProtKB-KW"/>
</dbReference>
<dbReference type="EMBL" id="CP002581">
    <property type="protein sequence ID" value="AJK50723.1"/>
    <property type="molecule type" value="Genomic_DNA"/>
</dbReference>
<evidence type="ECO:0000313" key="3">
    <source>
        <dbReference type="EMBL" id="AJK50723.1"/>
    </source>
</evidence>
<name>A0A0B6S4W5_BURPL</name>
<dbReference type="Gene3D" id="3.40.50.1820">
    <property type="entry name" value="alpha/beta hydrolase"/>
    <property type="match status" value="1"/>
</dbReference>
<dbReference type="Pfam" id="PF12697">
    <property type="entry name" value="Abhydrolase_6"/>
    <property type="match status" value="1"/>
</dbReference>
<keyword evidence="3" id="KW-0378">Hydrolase</keyword>
<accession>A0A0B6S4W5</accession>
<protein>
    <submittedName>
        <fullName evidence="3">Putative alpha/beta hydrolase</fullName>
    </submittedName>
</protein>
<dbReference type="InterPro" id="IPR050228">
    <property type="entry name" value="Carboxylesterase_BioH"/>
</dbReference>
<evidence type="ECO:0000259" key="1">
    <source>
        <dbReference type="Pfam" id="PF08386"/>
    </source>
</evidence>
<dbReference type="InterPro" id="IPR000073">
    <property type="entry name" value="AB_hydrolase_1"/>
</dbReference>
<feature type="domain" description="Peptidase S33 tripeptidyl aminopeptidase-like C-terminal" evidence="1">
    <location>
        <begin position="142"/>
        <end position="201"/>
    </location>
</feature>
<dbReference type="OrthoDB" id="5521505at2"/>
<dbReference type="AlphaFoldDB" id="A0A0B6S4W5"/>
<organism evidence="3 4">
    <name type="scientific">Burkholderia plantarii</name>
    <dbReference type="NCBI Taxonomy" id="41899"/>
    <lineage>
        <taxon>Bacteria</taxon>
        <taxon>Pseudomonadati</taxon>
        <taxon>Pseudomonadota</taxon>
        <taxon>Betaproteobacteria</taxon>
        <taxon>Burkholderiales</taxon>
        <taxon>Burkholderiaceae</taxon>
        <taxon>Burkholderia</taxon>
    </lineage>
</organism>
<dbReference type="PANTHER" id="PTHR43194:SF2">
    <property type="entry name" value="PEROXISOMAL MEMBRANE PROTEIN LPX1"/>
    <property type="match status" value="1"/>
</dbReference>
<reference evidence="4" key="1">
    <citation type="submission" date="2011-03" db="EMBL/GenBank/DDBJ databases">
        <authorList>
            <person name="Voget S."/>
            <person name="Streit W.R."/>
            <person name="Jaeger K.E."/>
            <person name="Daniel R."/>
        </authorList>
    </citation>
    <scope>NUCLEOTIDE SEQUENCE [LARGE SCALE GENOMIC DNA]</scope>
    <source>
        <strain evidence="4">PG1</strain>
    </source>
</reference>
<keyword evidence="4" id="KW-1185">Reference proteome</keyword>
<feature type="domain" description="AB hydrolase-1" evidence="2">
    <location>
        <begin position="7"/>
        <end position="98"/>
    </location>
</feature>
<evidence type="ECO:0000313" key="4">
    <source>
        <dbReference type="Proteomes" id="UP000031838"/>
    </source>
</evidence>
<dbReference type="PANTHER" id="PTHR43194">
    <property type="entry name" value="HYDROLASE ALPHA/BETA FOLD FAMILY"/>
    <property type="match status" value="1"/>
</dbReference>
<dbReference type="InterPro" id="IPR029058">
    <property type="entry name" value="AB_hydrolase_fold"/>
</dbReference>
<dbReference type="InterPro" id="IPR013595">
    <property type="entry name" value="Pept_S33_TAP-like_C"/>
</dbReference>
<gene>
    <name evidence="3" type="ORF">BGL_2c26690</name>
</gene>
<dbReference type="Pfam" id="PF08386">
    <property type="entry name" value="Abhydrolase_4"/>
    <property type="match status" value="1"/>
</dbReference>
<dbReference type="KEGG" id="bgp:BGL_2c26690"/>
<reference evidence="3 4" key="2">
    <citation type="journal article" date="2016" name="Appl. Microbiol. Biotechnol.">
        <title>Mutations improving production and secretion of extracellular lipase by Burkholderia glumae PG1.</title>
        <authorList>
            <person name="Knapp A."/>
            <person name="Voget S."/>
            <person name="Gao R."/>
            <person name="Zaburannyi N."/>
            <person name="Krysciak D."/>
            <person name="Breuer M."/>
            <person name="Hauer B."/>
            <person name="Streit W.R."/>
            <person name="Muller R."/>
            <person name="Daniel R."/>
            <person name="Jaeger K.E."/>
        </authorList>
    </citation>
    <scope>NUCLEOTIDE SEQUENCE [LARGE SCALE GENOMIC DNA]</scope>
    <source>
        <strain evidence="3 4">PG1</strain>
    </source>
</reference>
<dbReference type="SUPFAM" id="SSF53474">
    <property type="entry name" value="alpha/beta-Hydrolases"/>
    <property type="match status" value="1"/>
</dbReference>
<sequence>MPHPSRLLFLPGASGDTAFWQPLAQRLEHGAEREVIAYPGFGAEPPDPSLRDLDDLLDRVLAHLDRPSALIAQSMGGVLAIRAALARPELVTHLVLCVTSGGVDVEGLGAEDWRTAFRAAGASLPDWFVAYRGDLTDRLPGVTQPTLLIWGDDDPFSPPAVGERLLGTLPDARLHVVRGGRHDLANAHAAALAPLVDAHLQR</sequence>
<dbReference type="HOGENOM" id="CLU_114833_0_0_4"/>
<dbReference type="RefSeq" id="WP_042628958.1">
    <property type="nucleotide sequence ID" value="NZ_CP002581.1"/>
</dbReference>
<dbReference type="Proteomes" id="UP000031838">
    <property type="component" value="Chromosome 2"/>
</dbReference>